<dbReference type="SUPFAM" id="SSF56935">
    <property type="entry name" value="Porins"/>
    <property type="match status" value="1"/>
</dbReference>
<dbReference type="PANTHER" id="PTHR40980">
    <property type="entry name" value="PLUG DOMAIN-CONTAINING PROTEIN"/>
    <property type="match status" value="1"/>
</dbReference>
<sequence length="711" mass="81019">MMERMYLVVTMLLFGCLSASAQDSTRANILKEVEVVRPTYQREAGKLIMHIAGNKLFKTAANAMDVLKKLPGLEVGGDGSLLLSGRITPGIFINGKPQTMSAGELQQYLNNLSPELIAAIEVINNPSSQYDGEYKGIINIKLKPDITLGWKGMISASLQQNQYRQADNNLLLTYKSKKLAYTARLGYTTGTTIRRYYALQHLANTNIMATNTQMLTNNNNYSAQLGVEYAINKDQQLEVLLRTSHLNCTTNSFNTLHTTDSLAKEVLFNTSSNNNADPVQHNYAANLNYTARWGKTQLQVLTSLATIGNQQTEDIQNKNTLTNQLQEYWLTNMKNDIFIRTAQVDLSGELGKGKWRAGVKLALTTTRNELHYDTLSTANLFVTDSNRTNNFQYDEHITAGYITYERKLNKFNLIAGLRAEHTHSIGNAVTLSQVTKRNYLTWLPSLTVTFDITPNQQLHVSVSRRITRPTFPILNPFRFYFSPLNYWVGNPLLLPSKTSALTLSYSQKAFTVTVNMGREKDPMTRYPEYNPTTNILEYLGRNLPYNDFAGIETSAPVVVTKWWRMSNTLAGYYKKEQTPYHGVTYTIPITWFTVSGSQVFSLPRDFTFEVYYYYSSPNGDGLYFGRPLSYIDLSLQRSWLKGRLNTKVNYNDILNTYRVQRIFREKSIIDNRFTHWFGIRRAILTVSYSFGRSTYKGRQINKNEEENRAGM</sequence>
<organism evidence="6 7">
    <name type="scientific">Niastella yeongjuensis</name>
    <dbReference type="NCBI Taxonomy" id="354355"/>
    <lineage>
        <taxon>Bacteria</taxon>
        <taxon>Pseudomonadati</taxon>
        <taxon>Bacteroidota</taxon>
        <taxon>Chitinophagia</taxon>
        <taxon>Chitinophagales</taxon>
        <taxon>Chitinophagaceae</taxon>
        <taxon>Niastella</taxon>
    </lineage>
</organism>
<dbReference type="GO" id="GO:0009279">
    <property type="term" value="C:cell outer membrane"/>
    <property type="evidence" value="ECO:0007669"/>
    <property type="project" value="UniProtKB-SubCell"/>
</dbReference>
<evidence type="ECO:0000259" key="5">
    <source>
        <dbReference type="Pfam" id="PF14905"/>
    </source>
</evidence>
<keyword evidence="2" id="KW-0472">Membrane</keyword>
<evidence type="ECO:0000256" key="4">
    <source>
        <dbReference type="SAM" id="SignalP"/>
    </source>
</evidence>
<dbReference type="STRING" id="354355.SAMN05660816_03013"/>
<dbReference type="Proteomes" id="UP000192610">
    <property type="component" value="Unassembled WGS sequence"/>
</dbReference>
<comment type="caution">
    <text evidence="6">The sequence shown here is derived from an EMBL/GenBank/DDBJ whole genome shotgun (WGS) entry which is preliminary data.</text>
</comment>
<evidence type="ECO:0000313" key="6">
    <source>
        <dbReference type="EMBL" id="OQP43198.1"/>
    </source>
</evidence>
<keyword evidence="3" id="KW-0998">Cell outer membrane</keyword>
<dbReference type="InterPro" id="IPR036942">
    <property type="entry name" value="Beta-barrel_TonB_sf"/>
</dbReference>
<feature type="signal peptide" evidence="4">
    <location>
        <begin position="1"/>
        <end position="21"/>
    </location>
</feature>
<dbReference type="PANTHER" id="PTHR40980:SF4">
    <property type="entry name" value="TONB-DEPENDENT RECEPTOR-LIKE BETA-BARREL DOMAIN-CONTAINING PROTEIN"/>
    <property type="match status" value="1"/>
</dbReference>
<comment type="subcellular location">
    <subcellularLocation>
        <location evidence="1">Cell outer membrane</location>
    </subcellularLocation>
</comment>
<evidence type="ECO:0000256" key="3">
    <source>
        <dbReference type="ARBA" id="ARBA00023237"/>
    </source>
</evidence>
<dbReference type="Pfam" id="PF14905">
    <property type="entry name" value="OMP_b-brl_3"/>
    <property type="match status" value="1"/>
</dbReference>
<name>A0A1V9EAN5_9BACT</name>
<feature type="domain" description="Outer membrane protein beta-barrel" evidence="5">
    <location>
        <begin position="310"/>
        <end position="688"/>
    </location>
</feature>
<evidence type="ECO:0000313" key="7">
    <source>
        <dbReference type="Proteomes" id="UP000192610"/>
    </source>
</evidence>
<proteinExistence type="predicted"/>
<dbReference type="AlphaFoldDB" id="A0A1V9EAN5"/>
<dbReference type="EMBL" id="LVXG01000056">
    <property type="protein sequence ID" value="OQP43198.1"/>
    <property type="molecule type" value="Genomic_DNA"/>
</dbReference>
<evidence type="ECO:0000256" key="1">
    <source>
        <dbReference type="ARBA" id="ARBA00004442"/>
    </source>
</evidence>
<gene>
    <name evidence="6" type="ORF">A4H97_11735</name>
</gene>
<dbReference type="Gene3D" id="2.40.170.20">
    <property type="entry name" value="TonB-dependent receptor, beta-barrel domain"/>
    <property type="match status" value="1"/>
</dbReference>
<keyword evidence="7" id="KW-1185">Reference proteome</keyword>
<feature type="chain" id="PRO_5013071248" description="Outer membrane protein beta-barrel domain-containing protein" evidence="4">
    <location>
        <begin position="22"/>
        <end position="711"/>
    </location>
</feature>
<dbReference type="PROSITE" id="PS51257">
    <property type="entry name" value="PROKAR_LIPOPROTEIN"/>
    <property type="match status" value="1"/>
</dbReference>
<protein>
    <recommendedName>
        <fullName evidence="5">Outer membrane protein beta-barrel domain-containing protein</fullName>
    </recommendedName>
</protein>
<reference evidence="7" key="1">
    <citation type="submission" date="2016-04" db="EMBL/GenBank/DDBJ databases">
        <authorList>
            <person name="Chen L."/>
            <person name="Zhuang W."/>
            <person name="Wang G."/>
        </authorList>
    </citation>
    <scope>NUCLEOTIDE SEQUENCE [LARGE SCALE GENOMIC DNA]</scope>
    <source>
        <strain evidence="7">17621</strain>
    </source>
</reference>
<keyword evidence="4" id="KW-0732">Signal</keyword>
<dbReference type="InterPro" id="IPR041700">
    <property type="entry name" value="OMP_b-brl_3"/>
</dbReference>
<accession>A0A1V9EAN5</accession>
<evidence type="ECO:0000256" key="2">
    <source>
        <dbReference type="ARBA" id="ARBA00023136"/>
    </source>
</evidence>